<feature type="domain" description="DUF5106" evidence="2">
    <location>
        <begin position="26"/>
        <end position="173"/>
    </location>
</feature>
<comment type="caution">
    <text evidence="3">The sequence shown here is derived from an EMBL/GenBank/DDBJ whole genome shotgun (WGS) entry which is preliminary data.</text>
</comment>
<evidence type="ECO:0008006" key="4">
    <source>
        <dbReference type="Google" id="ProtNLM"/>
    </source>
</evidence>
<proteinExistence type="predicted"/>
<dbReference type="InterPro" id="IPR036249">
    <property type="entry name" value="Thioredoxin-like_sf"/>
</dbReference>
<evidence type="ECO:0000259" key="2">
    <source>
        <dbReference type="Pfam" id="PF17127"/>
    </source>
</evidence>
<reference evidence="3" key="1">
    <citation type="journal article" date="2012" name="PLoS ONE">
        <title>Gene sets for utilization of primary and secondary nutrition supplies in the distal gut of endangered iberian lynx.</title>
        <authorList>
            <person name="Alcaide M."/>
            <person name="Messina E."/>
            <person name="Richter M."/>
            <person name="Bargiela R."/>
            <person name="Peplies J."/>
            <person name="Huws S.A."/>
            <person name="Newbold C.J."/>
            <person name="Golyshin P.N."/>
            <person name="Simon M.A."/>
            <person name="Lopez G."/>
            <person name="Yakimov M.M."/>
            <person name="Ferrer M."/>
        </authorList>
    </citation>
    <scope>NUCLEOTIDE SEQUENCE</scope>
</reference>
<dbReference type="InterPro" id="IPR033395">
    <property type="entry name" value="DUF5106"/>
</dbReference>
<dbReference type="AlphaFoldDB" id="J9GH76"/>
<name>J9GH76_9ZZZZ</name>
<evidence type="ECO:0000313" key="3">
    <source>
        <dbReference type="EMBL" id="EJX06812.1"/>
    </source>
</evidence>
<dbReference type="EMBL" id="AMCI01001051">
    <property type="protein sequence ID" value="EJX06812.1"/>
    <property type="molecule type" value="Genomic_DNA"/>
</dbReference>
<dbReference type="InterPro" id="IPR012336">
    <property type="entry name" value="Thioredoxin-like_fold"/>
</dbReference>
<accession>J9GH76</accession>
<dbReference type="Gene3D" id="3.40.30.10">
    <property type="entry name" value="Glutaredoxin"/>
    <property type="match status" value="1"/>
</dbReference>
<protein>
    <recommendedName>
        <fullName evidence="4">DUF5106 domain-containing protein</fullName>
    </recommendedName>
</protein>
<dbReference type="Pfam" id="PF13905">
    <property type="entry name" value="Thioredoxin_8"/>
    <property type="match status" value="1"/>
</dbReference>
<feature type="domain" description="Thioredoxin-like fold" evidence="1">
    <location>
        <begin position="200"/>
        <end position="294"/>
    </location>
</feature>
<dbReference type="SUPFAM" id="SSF52833">
    <property type="entry name" value="Thioredoxin-like"/>
    <property type="match status" value="1"/>
</dbReference>
<dbReference type="Pfam" id="PF17127">
    <property type="entry name" value="DUF5106"/>
    <property type="match status" value="1"/>
</dbReference>
<gene>
    <name evidence="3" type="ORF">EVA_05075</name>
</gene>
<sequence>MLMKIFLFFSILLLNCNGCNSRQIPNLTTDKTQADTLTQLILPHIPAMMQTPELRASYLVAHYWDHVNWTDTNYIHHPEITEQGWVNFIDLLKLVSADEAETALQSVITATETEPKCHHYLQQLAEKYLYDPNSPLRNEEYYIAVLDALIASPVLTDTEKIRIRRQRKLAQRNRLGTIAINFRYTLASGTSAYLHNIPTDYTLIFFNNPGCHACGEVMDALKTSDIINKAVDSQTLTILSIYPDEDVKEWKSFLPNYPMNWINAYDRKQVIQAENLYDLKAIPTLYLLDRQKKVLLKDTTPAHIEQMLNQ</sequence>
<evidence type="ECO:0000259" key="1">
    <source>
        <dbReference type="Pfam" id="PF13905"/>
    </source>
</evidence>
<organism evidence="3">
    <name type="scientific">gut metagenome</name>
    <dbReference type="NCBI Taxonomy" id="749906"/>
    <lineage>
        <taxon>unclassified sequences</taxon>
        <taxon>metagenomes</taxon>
        <taxon>organismal metagenomes</taxon>
    </lineage>
</organism>